<dbReference type="UniPathway" id="UPA00148">
    <property type="reaction ID" value="UER00236"/>
</dbReference>
<dbReference type="GO" id="GO:0005525">
    <property type="term" value="F:GTP binding"/>
    <property type="evidence" value="ECO:0007669"/>
    <property type="project" value="UniProtKB-UniRule"/>
</dbReference>
<evidence type="ECO:0000313" key="18">
    <source>
        <dbReference type="Proteomes" id="UP000585665"/>
    </source>
</evidence>
<feature type="binding site" evidence="16">
    <location>
        <begin position="34"/>
        <end position="36"/>
    </location>
    <ligand>
        <name>GTP</name>
        <dbReference type="ChEBI" id="CHEBI:37565"/>
    </ligand>
</feature>
<evidence type="ECO:0000256" key="9">
    <source>
        <dbReference type="ARBA" id="ARBA00022679"/>
    </source>
</evidence>
<dbReference type="PANTHER" id="PTHR34848:SF1">
    <property type="entry name" value="BIFUNCTIONAL ADENOSYLCOBALAMIN BIOSYNTHESIS PROTEIN COBU"/>
    <property type="match status" value="1"/>
</dbReference>
<sequence length="170" mass="18088">MAEITLVLGGARSGKSAYAEARTRRAPGPWRYIATAQAWDDEMRTRIDRHRAARGPGWETVETPFDVPGALADAGARPVLVDCLTLWLSNLLLGERDIASATADLLAALARRQAPTVLVGSEVGLGIVPENALARRFRDEAGLLHQSVAVVAQHVVLCIAGCPMAARGEA</sequence>
<dbReference type="GO" id="GO:0043752">
    <property type="term" value="F:adenosylcobinamide kinase activity"/>
    <property type="evidence" value="ECO:0007669"/>
    <property type="project" value="UniProtKB-EC"/>
</dbReference>
<evidence type="ECO:0000256" key="4">
    <source>
        <dbReference type="ARBA" id="ARBA00003889"/>
    </source>
</evidence>
<evidence type="ECO:0000256" key="7">
    <source>
        <dbReference type="ARBA" id="ARBA00007490"/>
    </source>
</evidence>
<keyword evidence="13 14" id="KW-0342">GTP-binding</keyword>
<dbReference type="PIRSF" id="PIRSF006135">
    <property type="entry name" value="CobU"/>
    <property type="match status" value="1"/>
</dbReference>
<keyword evidence="8 14" id="KW-0169">Cobalamin biosynthesis</keyword>
<evidence type="ECO:0000256" key="6">
    <source>
        <dbReference type="ARBA" id="ARBA00005159"/>
    </source>
</evidence>
<comment type="catalytic activity">
    <reaction evidence="2 14">
        <text>adenosylcob(III)inamide phosphate + GTP + H(+) = adenosylcob(III)inamide-GDP + diphosphate</text>
        <dbReference type="Rhea" id="RHEA:22712"/>
        <dbReference type="ChEBI" id="CHEBI:15378"/>
        <dbReference type="ChEBI" id="CHEBI:33019"/>
        <dbReference type="ChEBI" id="CHEBI:37565"/>
        <dbReference type="ChEBI" id="CHEBI:58502"/>
        <dbReference type="ChEBI" id="CHEBI:60487"/>
        <dbReference type="EC" id="2.7.7.62"/>
    </reaction>
</comment>
<dbReference type="Proteomes" id="UP000585665">
    <property type="component" value="Unassembled WGS sequence"/>
</dbReference>
<dbReference type="EMBL" id="JABXXR010000134">
    <property type="protein sequence ID" value="NVN41477.1"/>
    <property type="molecule type" value="Genomic_DNA"/>
</dbReference>
<evidence type="ECO:0000256" key="13">
    <source>
        <dbReference type="ARBA" id="ARBA00023134"/>
    </source>
</evidence>
<comment type="catalytic activity">
    <reaction evidence="1 14">
        <text>adenosylcob(III)inamide + ATP = adenosylcob(III)inamide phosphate + ADP + H(+)</text>
        <dbReference type="Rhea" id="RHEA:15769"/>
        <dbReference type="ChEBI" id="CHEBI:2480"/>
        <dbReference type="ChEBI" id="CHEBI:15378"/>
        <dbReference type="ChEBI" id="CHEBI:30616"/>
        <dbReference type="ChEBI" id="CHEBI:58502"/>
        <dbReference type="ChEBI" id="CHEBI:456216"/>
        <dbReference type="EC" id="2.7.1.156"/>
    </reaction>
</comment>
<evidence type="ECO:0000256" key="14">
    <source>
        <dbReference type="PIRNR" id="PIRNR006135"/>
    </source>
</evidence>
<evidence type="ECO:0000256" key="12">
    <source>
        <dbReference type="ARBA" id="ARBA00022840"/>
    </source>
</evidence>
<keyword evidence="10 14" id="KW-0547">Nucleotide-binding</keyword>
<dbReference type="EC" id="2.7.7.62" evidence="14"/>
<dbReference type="GO" id="GO:0009236">
    <property type="term" value="P:cobalamin biosynthetic process"/>
    <property type="evidence" value="ECO:0007669"/>
    <property type="project" value="UniProtKB-UniRule"/>
</dbReference>
<comment type="function">
    <text evidence="4 14">Catalyzes ATP-dependent phosphorylation of adenosylcobinamide and addition of GMP to adenosylcobinamide phosphate.</text>
</comment>
<evidence type="ECO:0000256" key="15">
    <source>
        <dbReference type="PIRSR" id="PIRSR006135-1"/>
    </source>
</evidence>
<feature type="binding site" evidence="16">
    <location>
        <begin position="9"/>
        <end position="16"/>
    </location>
    <ligand>
        <name>GTP</name>
        <dbReference type="ChEBI" id="CHEBI:37565"/>
    </ligand>
</feature>
<comment type="pathway">
    <text evidence="6 14">Cofactor biosynthesis; adenosylcobalamin biosynthesis; adenosylcobalamin from cob(II)yrinate a,c-diamide: step 5/7.</text>
</comment>
<dbReference type="InterPro" id="IPR003203">
    <property type="entry name" value="CobU/CobP"/>
</dbReference>
<dbReference type="RefSeq" id="WP_176614370.1">
    <property type="nucleotide sequence ID" value="NZ_JABXXR010000134.1"/>
</dbReference>
<comment type="caution">
    <text evidence="17">The sequence shown here is derived from an EMBL/GenBank/DDBJ whole genome shotgun (WGS) entry which is preliminary data.</text>
</comment>
<proteinExistence type="inferred from homology"/>
<dbReference type="GO" id="GO:0008820">
    <property type="term" value="F:cobinamide phosphate guanylyltransferase activity"/>
    <property type="evidence" value="ECO:0007669"/>
    <property type="project" value="UniProtKB-UniRule"/>
</dbReference>
<accession>A0A850PAC3</accession>
<evidence type="ECO:0000256" key="16">
    <source>
        <dbReference type="PIRSR" id="PIRSR006135-2"/>
    </source>
</evidence>
<dbReference type="PANTHER" id="PTHR34848">
    <property type="match status" value="1"/>
</dbReference>
<dbReference type="SUPFAM" id="SSF52540">
    <property type="entry name" value="P-loop containing nucleoside triphosphate hydrolases"/>
    <property type="match status" value="1"/>
</dbReference>
<keyword evidence="17" id="KW-0548">Nucleotidyltransferase</keyword>
<evidence type="ECO:0000256" key="10">
    <source>
        <dbReference type="ARBA" id="ARBA00022741"/>
    </source>
</evidence>
<gene>
    <name evidence="17" type="primary">cobU</name>
    <name evidence="17" type="ORF">HUK82_13015</name>
</gene>
<keyword evidence="9 14" id="KW-0808">Transferase</keyword>
<feature type="binding site" evidence="16">
    <location>
        <begin position="51"/>
        <end position="54"/>
    </location>
    <ligand>
        <name>GTP</name>
        <dbReference type="ChEBI" id="CHEBI:37565"/>
    </ligand>
</feature>
<dbReference type="AlphaFoldDB" id="A0A850PAC3"/>
<name>A0A850PAC3_9PROT</name>
<evidence type="ECO:0000256" key="11">
    <source>
        <dbReference type="ARBA" id="ARBA00022777"/>
    </source>
</evidence>
<feature type="active site" description="GMP-histidine intermediate" evidence="15">
    <location>
        <position position="50"/>
    </location>
</feature>
<feature type="binding site" evidence="16">
    <location>
        <position position="82"/>
    </location>
    <ligand>
        <name>GTP</name>
        <dbReference type="ChEBI" id="CHEBI:37565"/>
    </ligand>
</feature>
<protein>
    <recommendedName>
        <fullName evidence="14">Bifunctional adenosylcobalamin biosynthesis protein</fullName>
        <ecNumber evidence="14">2.7.1.156</ecNumber>
        <ecNumber evidence="14">2.7.7.62</ecNumber>
    </recommendedName>
</protein>
<comment type="pathway">
    <text evidence="5 14">Cofactor biosynthesis; adenosylcobalamin biosynthesis; adenosylcobalamin from cob(II)yrinate a,c-diamide: step 6/7.</text>
</comment>
<keyword evidence="18" id="KW-1185">Reference proteome</keyword>
<evidence type="ECO:0000256" key="3">
    <source>
        <dbReference type="ARBA" id="ARBA00001522"/>
    </source>
</evidence>
<comment type="catalytic activity">
    <reaction evidence="3">
        <text>adenosylcob(III)inamide + GTP = adenosylcob(III)inamide phosphate + GDP + H(+)</text>
        <dbReference type="Rhea" id="RHEA:15765"/>
        <dbReference type="ChEBI" id="CHEBI:2480"/>
        <dbReference type="ChEBI" id="CHEBI:15378"/>
        <dbReference type="ChEBI" id="CHEBI:37565"/>
        <dbReference type="ChEBI" id="CHEBI:58189"/>
        <dbReference type="ChEBI" id="CHEBI:58502"/>
        <dbReference type="EC" id="2.7.1.156"/>
    </reaction>
</comment>
<keyword evidence="11 14" id="KW-0418">Kinase</keyword>
<organism evidence="17 18">
    <name type="scientific">Ameyamaea chiangmaiensis</name>
    <dbReference type="NCBI Taxonomy" id="442969"/>
    <lineage>
        <taxon>Bacteria</taxon>
        <taxon>Pseudomonadati</taxon>
        <taxon>Pseudomonadota</taxon>
        <taxon>Alphaproteobacteria</taxon>
        <taxon>Acetobacterales</taxon>
        <taxon>Acetobacteraceae</taxon>
        <taxon>Ameyamaea</taxon>
    </lineage>
</organism>
<reference evidence="17 18" key="1">
    <citation type="submission" date="2020-06" db="EMBL/GenBank/DDBJ databases">
        <title>Description of novel acetic acid bacteria.</title>
        <authorList>
            <person name="Sombolestani A."/>
        </authorList>
    </citation>
    <scope>NUCLEOTIDE SEQUENCE [LARGE SCALE GENOMIC DNA]</scope>
    <source>
        <strain evidence="17 18">LMG 27010</strain>
    </source>
</reference>
<dbReference type="Pfam" id="PF02283">
    <property type="entry name" value="CobU"/>
    <property type="match status" value="1"/>
</dbReference>
<dbReference type="GO" id="GO:0005524">
    <property type="term" value="F:ATP binding"/>
    <property type="evidence" value="ECO:0007669"/>
    <property type="project" value="UniProtKB-UniRule"/>
</dbReference>
<keyword evidence="12 14" id="KW-0067">ATP-binding</keyword>
<evidence type="ECO:0000256" key="8">
    <source>
        <dbReference type="ARBA" id="ARBA00022573"/>
    </source>
</evidence>
<dbReference type="CDD" id="cd00544">
    <property type="entry name" value="CobU"/>
    <property type="match status" value="1"/>
</dbReference>
<dbReference type="EC" id="2.7.1.156" evidence="14"/>
<dbReference type="Gene3D" id="3.40.50.300">
    <property type="entry name" value="P-loop containing nucleotide triphosphate hydrolases"/>
    <property type="match status" value="1"/>
</dbReference>
<dbReference type="InterPro" id="IPR027417">
    <property type="entry name" value="P-loop_NTPase"/>
</dbReference>
<evidence type="ECO:0000256" key="1">
    <source>
        <dbReference type="ARBA" id="ARBA00000312"/>
    </source>
</evidence>
<evidence type="ECO:0000256" key="2">
    <source>
        <dbReference type="ARBA" id="ARBA00000711"/>
    </source>
</evidence>
<evidence type="ECO:0000256" key="5">
    <source>
        <dbReference type="ARBA" id="ARBA00004692"/>
    </source>
</evidence>
<comment type="similarity">
    <text evidence="7 14">Belongs to the CobU/CobP family.</text>
</comment>
<evidence type="ECO:0000313" key="17">
    <source>
        <dbReference type="EMBL" id="NVN41477.1"/>
    </source>
</evidence>
<dbReference type="NCBIfam" id="NF004469">
    <property type="entry name" value="PRK05800.1"/>
    <property type="match status" value="1"/>
</dbReference>
<feature type="binding site" evidence="16">
    <location>
        <position position="62"/>
    </location>
    <ligand>
        <name>GTP</name>
        <dbReference type="ChEBI" id="CHEBI:37565"/>
    </ligand>
</feature>